<dbReference type="AlphaFoldDB" id="A0A1B8G8M9"/>
<keyword evidence="7" id="KW-1185">Reference proteome</keyword>
<proteinExistence type="predicted"/>
<dbReference type="Pfam" id="PF00264">
    <property type="entry name" value="Tyrosinase"/>
    <property type="match status" value="1"/>
</dbReference>
<feature type="chain" id="PRO_5008608414" description="Tyrosinase copper-binding domain-containing protein" evidence="3">
    <location>
        <begin position="21"/>
        <end position="398"/>
    </location>
</feature>
<evidence type="ECO:0000313" key="6">
    <source>
        <dbReference type="EMBL" id="OBT92185.1"/>
    </source>
</evidence>
<evidence type="ECO:0000313" key="7">
    <source>
        <dbReference type="Proteomes" id="UP000091956"/>
    </source>
</evidence>
<accession>A0A1B8G8M9</accession>
<sequence length="398" mass="43262">MRFDLTTCAVVLAGTASATTATTQSKWRPDPTFGTDVLAGMGMINVAINQLTSGVGFDTSKCSLRNAVVRREWSTMSNSERTAYSNAVLCLATKPSKSPAGFAPGAKNRYDDFVAHHVNNTLNIHATANFLAWHRLFVWNYEQALRNECGYKGYQPYWNWGKSASDPVNSAYFDGSAYSMGGNGVFAAHNCTAALPNGLNCIPPGAGGGCVTTGPFKDWIVNISPTAPTSDAVQVPAPNFLAYEPRCLSRDVSQWVSSQWLGDAGITDLISNYKTIGPFQDFMQGIVDGVPFKDGFFGVHAGGHYTIGGDPGGDFFVSPGDPMFWLHHGQIDRTWWIWQNQDLKTRQNAVGGSIYLFNDPPLPLGTLNDWMDMGVCGKSATIGDVMNTQGEFMCYIYL</sequence>
<dbReference type="GO" id="GO:0016491">
    <property type="term" value="F:oxidoreductase activity"/>
    <property type="evidence" value="ECO:0007669"/>
    <property type="project" value="UniProtKB-KW"/>
</dbReference>
<dbReference type="OrthoDB" id="6132182at2759"/>
<evidence type="ECO:0000256" key="1">
    <source>
        <dbReference type="ARBA" id="ARBA00022723"/>
    </source>
</evidence>
<feature type="signal peptide" evidence="3">
    <location>
        <begin position="1"/>
        <end position="20"/>
    </location>
</feature>
<dbReference type="GeneID" id="28843410"/>
<organism evidence="6 7">
    <name type="scientific">Pseudogymnoascus verrucosus</name>
    <dbReference type="NCBI Taxonomy" id="342668"/>
    <lineage>
        <taxon>Eukaryota</taxon>
        <taxon>Fungi</taxon>
        <taxon>Dikarya</taxon>
        <taxon>Ascomycota</taxon>
        <taxon>Pezizomycotina</taxon>
        <taxon>Leotiomycetes</taxon>
        <taxon>Thelebolales</taxon>
        <taxon>Thelebolaceae</taxon>
        <taxon>Pseudogymnoascus</taxon>
    </lineage>
</organism>
<keyword evidence="2" id="KW-0560">Oxidoreductase</keyword>
<feature type="domain" description="Tyrosinase copper-binding" evidence="4">
    <location>
        <begin position="125"/>
        <end position="142"/>
    </location>
</feature>
<evidence type="ECO:0000256" key="3">
    <source>
        <dbReference type="SAM" id="SignalP"/>
    </source>
</evidence>
<reference evidence="7" key="2">
    <citation type="journal article" date="2018" name="Nat. Commun.">
        <title>Extreme sensitivity to ultraviolet light in the fungal pathogen causing white-nose syndrome of bats.</title>
        <authorList>
            <person name="Palmer J.M."/>
            <person name="Drees K.P."/>
            <person name="Foster J.T."/>
            <person name="Lindner D.L."/>
        </authorList>
    </citation>
    <scope>NUCLEOTIDE SEQUENCE [LARGE SCALE GENOMIC DNA]</scope>
    <source>
        <strain evidence="7">UAMH 10579</strain>
    </source>
</reference>
<name>A0A1B8G8M9_9PEZI</name>
<dbReference type="PROSITE" id="PS00497">
    <property type="entry name" value="TYROSINASE_1"/>
    <property type="match status" value="1"/>
</dbReference>
<dbReference type="PANTHER" id="PTHR11474:SF125">
    <property type="entry name" value="N-ACETYL-6-HYDROXYTRYPTOPHAN OXIDASE IVOB-RELATED"/>
    <property type="match status" value="1"/>
</dbReference>
<dbReference type="Proteomes" id="UP000091956">
    <property type="component" value="Unassembled WGS sequence"/>
</dbReference>
<keyword evidence="3" id="KW-0732">Signal</keyword>
<dbReference type="InterPro" id="IPR002227">
    <property type="entry name" value="Tyrosinase_Cu-bd"/>
</dbReference>
<evidence type="ECO:0000256" key="2">
    <source>
        <dbReference type="ARBA" id="ARBA00023002"/>
    </source>
</evidence>
<dbReference type="STRING" id="342668.A0A1B8G8M9"/>
<dbReference type="Gene3D" id="1.10.1280.10">
    <property type="entry name" value="Di-copper center containing domain from catechol oxidase"/>
    <property type="match status" value="1"/>
</dbReference>
<dbReference type="RefSeq" id="XP_018125918.1">
    <property type="nucleotide sequence ID" value="XM_018279431.2"/>
</dbReference>
<feature type="domain" description="Tyrosinase copper-binding" evidence="5">
    <location>
        <begin position="321"/>
        <end position="332"/>
    </location>
</feature>
<dbReference type="SUPFAM" id="SSF48056">
    <property type="entry name" value="Di-copper centre-containing domain"/>
    <property type="match status" value="1"/>
</dbReference>
<keyword evidence="1" id="KW-0479">Metal-binding</keyword>
<dbReference type="EMBL" id="KV460272">
    <property type="protein sequence ID" value="OBT92185.1"/>
    <property type="molecule type" value="Genomic_DNA"/>
</dbReference>
<evidence type="ECO:0000259" key="4">
    <source>
        <dbReference type="PROSITE" id="PS00497"/>
    </source>
</evidence>
<protein>
    <recommendedName>
        <fullName evidence="4 5">Tyrosinase copper-binding domain-containing protein</fullName>
    </recommendedName>
</protein>
<evidence type="ECO:0000259" key="5">
    <source>
        <dbReference type="PROSITE" id="PS00498"/>
    </source>
</evidence>
<dbReference type="PRINTS" id="PR00092">
    <property type="entry name" value="TYROSINASE"/>
</dbReference>
<dbReference type="InterPro" id="IPR050316">
    <property type="entry name" value="Tyrosinase/Hemocyanin"/>
</dbReference>
<gene>
    <name evidence="6" type="ORF">VE01_10024</name>
</gene>
<reference evidence="6 7" key="1">
    <citation type="submission" date="2016-03" db="EMBL/GenBank/DDBJ databases">
        <title>Comparative genomics of Pseudogymnoascus destructans, the fungus causing white-nose syndrome of bats.</title>
        <authorList>
            <person name="Palmer J.M."/>
            <person name="Drees K.P."/>
            <person name="Foster J.T."/>
            <person name="Lindner D.L."/>
        </authorList>
    </citation>
    <scope>NUCLEOTIDE SEQUENCE [LARGE SCALE GENOMIC DNA]</scope>
    <source>
        <strain evidence="6 7">UAMH 10579</strain>
    </source>
</reference>
<dbReference type="InterPro" id="IPR008922">
    <property type="entry name" value="Di-copper_centre_dom_sf"/>
</dbReference>
<dbReference type="GO" id="GO:0046872">
    <property type="term" value="F:metal ion binding"/>
    <property type="evidence" value="ECO:0007669"/>
    <property type="project" value="UniProtKB-KW"/>
</dbReference>
<dbReference type="PANTHER" id="PTHR11474">
    <property type="entry name" value="TYROSINASE FAMILY MEMBER"/>
    <property type="match status" value="1"/>
</dbReference>
<dbReference type="PROSITE" id="PS00498">
    <property type="entry name" value="TYROSINASE_2"/>
    <property type="match status" value="1"/>
</dbReference>